<evidence type="ECO:0000313" key="13">
    <source>
        <dbReference type="EMBL" id="AGC71814.1"/>
    </source>
</evidence>
<proteinExistence type="inferred from homology"/>
<comment type="catalytic activity">
    <reaction evidence="9">
        <text>ATP + H2O = ADP + phosphate + H(+)</text>
        <dbReference type="Rhea" id="RHEA:13065"/>
        <dbReference type="ChEBI" id="CHEBI:15377"/>
        <dbReference type="ChEBI" id="CHEBI:15378"/>
        <dbReference type="ChEBI" id="CHEBI:30616"/>
        <dbReference type="ChEBI" id="CHEBI:43474"/>
        <dbReference type="ChEBI" id="CHEBI:456216"/>
        <dbReference type="EC" id="5.6.2.4"/>
    </reaction>
</comment>
<evidence type="ECO:0000259" key="11">
    <source>
        <dbReference type="PROSITE" id="PS51198"/>
    </source>
</evidence>
<dbReference type="InterPro" id="IPR014016">
    <property type="entry name" value="UvrD-like_ATP-bd"/>
</dbReference>
<dbReference type="PROSITE" id="PS51217">
    <property type="entry name" value="UVRD_HELICASE_CTER"/>
    <property type="match status" value="1"/>
</dbReference>
<feature type="binding site" evidence="10">
    <location>
        <begin position="31"/>
        <end position="38"/>
    </location>
    <ligand>
        <name>ATP</name>
        <dbReference type="ChEBI" id="CHEBI:30616"/>
    </ligand>
</feature>
<evidence type="ECO:0000256" key="7">
    <source>
        <dbReference type="ARBA" id="ARBA00034617"/>
    </source>
</evidence>
<organism evidence="13">
    <name type="scientific">uncultured bacterium A1Q1_fos_1807</name>
    <dbReference type="NCBI Taxonomy" id="1256552"/>
    <lineage>
        <taxon>Bacteria</taxon>
        <taxon>environmental samples</taxon>
    </lineage>
</organism>
<dbReference type="Pfam" id="PF00580">
    <property type="entry name" value="UvrD-helicase"/>
    <property type="match status" value="1"/>
</dbReference>
<dbReference type="PROSITE" id="PS51198">
    <property type="entry name" value="UVRD_HELICASE_ATP_BIND"/>
    <property type="match status" value="1"/>
</dbReference>
<dbReference type="InterPro" id="IPR013986">
    <property type="entry name" value="DExx_box_DNA_helicase_dom_sf"/>
</dbReference>
<dbReference type="AlphaFoldDB" id="L7VW88"/>
<dbReference type="GO" id="GO:0016887">
    <property type="term" value="F:ATP hydrolysis activity"/>
    <property type="evidence" value="ECO:0007669"/>
    <property type="project" value="RHEA"/>
</dbReference>
<dbReference type="Gene3D" id="1.10.10.160">
    <property type="match status" value="1"/>
</dbReference>
<dbReference type="PANTHER" id="PTHR11070:SF59">
    <property type="entry name" value="DNA 3'-5' HELICASE"/>
    <property type="match status" value="1"/>
</dbReference>
<dbReference type="GO" id="GO:0033202">
    <property type="term" value="C:DNA helicase complex"/>
    <property type="evidence" value="ECO:0007669"/>
    <property type="project" value="TreeGrafter"/>
</dbReference>
<evidence type="ECO:0000256" key="9">
    <source>
        <dbReference type="ARBA" id="ARBA00048988"/>
    </source>
</evidence>
<dbReference type="InterPro" id="IPR000212">
    <property type="entry name" value="DNA_helicase_UvrD/REP"/>
</dbReference>
<keyword evidence="2 10" id="KW-0547">Nucleotide-binding</keyword>
<dbReference type="GO" id="GO:0000725">
    <property type="term" value="P:recombinational repair"/>
    <property type="evidence" value="ECO:0007669"/>
    <property type="project" value="TreeGrafter"/>
</dbReference>
<dbReference type="InterPro" id="IPR014017">
    <property type="entry name" value="DNA_helicase_UvrD-like_C"/>
</dbReference>
<accession>L7VW88</accession>
<dbReference type="GO" id="GO:0005524">
    <property type="term" value="F:ATP binding"/>
    <property type="evidence" value="ECO:0007669"/>
    <property type="project" value="UniProtKB-UniRule"/>
</dbReference>
<evidence type="ECO:0000256" key="5">
    <source>
        <dbReference type="ARBA" id="ARBA00022840"/>
    </source>
</evidence>
<dbReference type="CDD" id="cd17932">
    <property type="entry name" value="DEXQc_UvrD"/>
    <property type="match status" value="1"/>
</dbReference>
<keyword evidence="5 10" id="KW-0067">ATP-binding</keyword>
<dbReference type="GO" id="GO:0005829">
    <property type="term" value="C:cytosol"/>
    <property type="evidence" value="ECO:0007669"/>
    <property type="project" value="TreeGrafter"/>
</dbReference>
<keyword evidence="4 10" id="KW-0347">Helicase</keyword>
<dbReference type="EC" id="5.6.2.4" evidence="8"/>
<dbReference type="EMBL" id="JX649883">
    <property type="protein sequence ID" value="AGC71814.1"/>
    <property type="molecule type" value="Genomic_DNA"/>
</dbReference>
<dbReference type="GO" id="GO:0043138">
    <property type="term" value="F:3'-5' DNA helicase activity"/>
    <property type="evidence" value="ECO:0007669"/>
    <property type="project" value="UniProtKB-EC"/>
</dbReference>
<sequence>MTGASSAWLAGLSDVQHQVATYASGPQLVTAGPGSGKTRTLCAWIVERLASDQAQPEEILAVTFTRRAAQELRERLQGLLGPRAERLSVGTFHRLAVQVAPLAGSLHVVEEAERLQLIDVALSGSGCRKSVSSLSSLISLRKGQHPDYGQRLSSGELDLSAEELQVFRRYEQLLVEAGAVDLDDLLLRALTALVADAMGRRFRFVAVDEYQDVSAVQRALTVALGQHATVLAIGDPDQAIYAFRGGEVRHFRGFLDDFPGAVSRCLVENHRSTPQIVRASAAVIAHNSDRRPPPPVPMRPSGAALTLWRSSSPFAEAQRVAKEIERLIGGTSLLAYDSGQSASWQQGSYGFADVAILTRTVARADALGKALGESGLPFSRPSVKPAQAVIESGQAVWEPFCEADQLEDQRLALLTLHGAKGLEFAVVFLVGLEAGQIPGLGRSDAERQEERRLFFVGMTRAKERLYLSYVDASLANQGSERGESRPSPFLAEIPGELMVAEAAPKRRPPKPQLRLF</sequence>
<evidence type="ECO:0000256" key="4">
    <source>
        <dbReference type="ARBA" id="ARBA00022806"/>
    </source>
</evidence>
<dbReference type="PANTHER" id="PTHR11070">
    <property type="entry name" value="UVRD / RECB / PCRA DNA HELICASE FAMILY MEMBER"/>
    <property type="match status" value="1"/>
</dbReference>
<evidence type="ECO:0000256" key="2">
    <source>
        <dbReference type="ARBA" id="ARBA00022741"/>
    </source>
</evidence>
<dbReference type="InterPro" id="IPR027417">
    <property type="entry name" value="P-loop_NTPase"/>
</dbReference>
<reference evidence="13" key="1">
    <citation type="submission" date="2012-09" db="EMBL/GenBank/DDBJ databases">
        <title>Metagenomic Characterization of a Microbial Community in Wastewater Detects High Levels of Antibiotic Resistance.</title>
        <authorList>
            <person name="Abrams M."/>
            <person name="Caldwell A."/>
            <person name="Vandaei E."/>
            <person name="Lee W."/>
            <person name="Perrott J."/>
            <person name="Khan S.Y."/>
            <person name="Ta J."/>
            <person name="Romero D."/>
            <person name="Nguyen V."/>
            <person name="Pourmand N."/>
            <person name="Ouverney C.C."/>
        </authorList>
    </citation>
    <scope>NUCLEOTIDE SEQUENCE</scope>
</reference>
<dbReference type="CDD" id="cd18807">
    <property type="entry name" value="SF1_C_UvrD"/>
    <property type="match status" value="1"/>
</dbReference>
<evidence type="ECO:0000256" key="6">
    <source>
        <dbReference type="ARBA" id="ARBA00023235"/>
    </source>
</evidence>
<keyword evidence="3 10" id="KW-0378">Hydrolase</keyword>
<name>L7VW88_9BACT</name>
<dbReference type="GO" id="GO:0003677">
    <property type="term" value="F:DNA binding"/>
    <property type="evidence" value="ECO:0007669"/>
    <property type="project" value="UniProtKB-KW"/>
</dbReference>
<evidence type="ECO:0000259" key="12">
    <source>
        <dbReference type="PROSITE" id="PS51217"/>
    </source>
</evidence>
<evidence type="ECO:0000256" key="8">
    <source>
        <dbReference type="ARBA" id="ARBA00034808"/>
    </source>
</evidence>
<feature type="domain" description="UvrD-like helicase ATP-binding" evidence="11">
    <location>
        <begin position="10"/>
        <end position="273"/>
    </location>
</feature>
<comment type="similarity">
    <text evidence="1">Belongs to the helicase family. UvrD subfamily.</text>
</comment>
<dbReference type="Pfam" id="PF13361">
    <property type="entry name" value="UvrD_C"/>
    <property type="match status" value="2"/>
</dbReference>
<dbReference type="Gene3D" id="3.40.50.300">
    <property type="entry name" value="P-loop containing nucleotide triphosphate hydrolases"/>
    <property type="match status" value="3"/>
</dbReference>
<comment type="catalytic activity">
    <reaction evidence="7">
        <text>Couples ATP hydrolysis with the unwinding of duplex DNA by translocating in the 3'-5' direction.</text>
        <dbReference type="EC" id="5.6.2.4"/>
    </reaction>
</comment>
<protein>
    <recommendedName>
        <fullName evidence="8">DNA 3'-5' helicase</fullName>
        <ecNumber evidence="8">5.6.2.4</ecNumber>
    </recommendedName>
</protein>
<evidence type="ECO:0000256" key="10">
    <source>
        <dbReference type="PROSITE-ProRule" id="PRU00560"/>
    </source>
</evidence>
<keyword evidence="6" id="KW-0413">Isomerase</keyword>
<evidence type="ECO:0000256" key="3">
    <source>
        <dbReference type="ARBA" id="ARBA00022801"/>
    </source>
</evidence>
<dbReference type="SUPFAM" id="SSF52540">
    <property type="entry name" value="P-loop containing nucleoside triphosphate hydrolases"/>
    <property type="match status" value="1"/>
</dbReference>
<feature type="domain" description="UvrD-like helicase C-terminal" evidence="12">
    <location>
        <begin position="274"/>
        <end position="516"/>
    </location>
</feature>
<evidence type="ECO:0000256" key="1">
    <source>
        <dbReference type="ARBA" id="ARBA00009922"/>
    </source>
</evidence>